<feature type="compositionally biased region" description="Basic and acidic residues" evidence="1">
    <location>
        <begin position="33"/>
        <end position="46"/>
    </location>
</feature>
<evidence type="ECO:0000313" key="3">
    <source>
        <dbReference type="EMBL" id="GJD47528.1"/>
    </source>
</evidence>
<feature type="transmembrane region" description="Helical" evidence="2">
    <location>
        <begin position="99"/>
        <end position="120"/>
    </location>
</feature>
<keyword evidence="2" id="KW-1133">Transmembrane helix</keyword>
<feature type="region of interest" description="Disordered" evidence="1">
    <location>
        <begin position="1"/>
        <end position="94"/>
    </location>
</feature>
<evidence type="ECO:0000256" key="2">
    <source>
        <dbReference type="SAM" id="Phobius"/>
    </source>
</evidence>
<keyword evidence="2" id="KW-0812">Transmembrane</keyword>
<gene>
    <name evidence="3" type="ORF">OPKNFCMD_0236</name>
</gene>
<dbReference type="EMBL" id="BPQH01000001">
    <property type="protein sequence ID" value="GJD47528.1"/>
    <property type="molecule type" value="Genomic_DNA"/>
</dbReference>
<organism evidence="3 4">
    <name type="scientific">Methylobacterium crusticola</name>
    <dbReference type="NCBI Taxonomy" id="1697972"/>
    <lineage>
        <taxon>Bacteria</taxon>
        <taxon>Pseudomonadati</taxon>
        <taxon>Pseudomonadota</taxon>
        <taxon>Alphaproteobacteria</taxon>
        <taxon>Hyphomicrobiales</taxon>
        <taxon>Methylobacteriaceae</taxon>
        <taxon>Methylobacterium</taxon>
    </lineage>
</organism>
<name>A0ABQ4QQG7_9HYPH</name>
<protein>
    <submittedName>
        <fullName evidence="3">Uncharacterized protein</fullName>
    </submittedName>
</protein>
<sequence length="121" mass="12765">MAAPRPDLPPTRTIEPIAAPPDSAEPTTAQLKADIDSGRTGDKTEVFDPGLSPLGTDDEAAGTPASPERIALARRTEGPERWRGGGEKASDAHRGQSRALPLFLGFIVLAAIVLACTLWLR</sequence>
<keyword evidence="4" id="KW-1185">Reference proteome</keyword>
<dbReference type="RefSeq" id="WP_128565794.1">
    <property type="nucleotide sequence ID" value="NZ_BPQH01000001.1"/>
</dbReference>
<accession>A0ABQ4QQG7</accession>
<reference evidence="3" key="1">
    <citation type="journal article" date="2021" name="Front. Microbiol.">
        <title>Comprehensive Comparative Genomics and Phenotyping of Methylobacterium Species.</title>
        <authorList>
            <person name="Alessa O."/>
            <person name="Ogura Y."/>
            <person name="Fujitani Y."/>
            <person name="Takami H."/>
            <person name="Hayashi T."/>
            <person name="Sahin N."/>
            <person name="Tani A."/>
        </authorList>
    </citation>
    <scope>NUCLEOTIDE SEQUENCE</scope>
    <source>
        <strain evidence="3">KCTC 52305</strain>
    </source>
</reference>
<keyword evidence="2" id="KW-0472">Membrane</keyword>
<proteinExistence type="predicted"/>
<feature type="compositionally biased region" description="Basic and acidic residues" evidence="1">
    <location>
        <begin position="74"/>
        <end position="94"/>
    </location>
</feature>
<evidence type="ECO:0000256" key="1">
    <source>
        <dbReference type="SAM" id="MobiDB-lite"/>
    </source>
</evidence>
<comment type="caution">
    <text evidence="3">The sequence shown here is derived from an EMBL/GenBank/DDBJ whole genome shotgun (WGS) entry which is preliminary data.</text>
</comment>
<dbReference type="Proteomes" id="UP001055167">
    <property type="component" value="Unassembled WGS sequence"/>
</dbReference>
<reference evidence="3" key="2">
    <citation type="submission" date="2021-08" db="EMBL/GenBank/DDBJ databases">
        <authorList>
            <person name="Tani A."/>
            <person name="Ola A."/>
            <person name="Ogura Y."/>
            <person name="Katsura K."/>
            <person name="Hayashi T."/>
        </authorList>
    </citation>
    <scope>NUCLEOTIDE SEQUENCE</scope>
    <source>
        <strain evidence="3">KCTC 52305</strain>
    </source>
</reference>
<evidence type="ECO:0000313" key="4">
    <source>
        <dbReference type="Proteomes" id="UP001055167"/>
    </source>
</evidence>